<evidence type="ECO:0000313" key="3">
    <source>
        <dbReference type="Proteomes" id="UP000217999"/>
    </source>
</evidence>
<gene>
    <name evidence="2" type="ORF">CK620_12755</name>
</gene>
<name>A0A2A2A6Z5_9BURK</name>
<dbReference type="RefSeq" id="WP_095550625.1">
    <property type="nucleotide sequence ID" value="NZ_NSJF01000008.1"/>
</dbReference>
<feature type="transmembrane region" description="Helical" evidence="1">
    <location>
        <begin position="14"/>
        <end position="35"/>
    </location>
</feature>
<dbReference type="Proteomes" id="UP000217999">
    <property type="component" value="Unassembled WGS sequence"/>
</dbReference>
<keyword evidence="2" id="KW-0830">Ubiquinone</keyword>
<reference evidence="2 3" key="1">
    <citation type="submission" date="2017-08" db="EMBL/GenBank/DDBJ databases">
        <title>WGS of Clinical strains of the CDC Group NO-1 linked to zoonotic infections in humans.</title>
        <authorList>
            <person name="Bernier A.-M."/>
            <person name="Bernard K."/>
        </authorList>
    </citation>
    <scope>NUCLEOTIDE SEQUENCE [LARGE SCALE GENOMIC DNA]</scope>
    <source>
        <strain evidence="2 3">NML03-0146</strain>
    </source>
</reference>
<feature type="transmembrane region" description="Helical" evidence="1">
    <location>
        <begin position="72"/>
        <end position="99"/>
    </location>
</feature>
<evidence type="ECO:0000256" key="1">
    <source>
        <dbReference type="SAM" id="Phobius"/>
    </source>
</evidence>
<protein>
    <submittedName>
        <fullName evidence="2">Ubiquinone biosynthesis protein UbiH</fullName>
    </submittedName>
</protein>
<proteinExistence type="predicted"/>
<comment type="caution">
    <text evidence="2">The sequence shown here is derived from an EMBL/GenBank/DDBJ whole genome shotgun (WGS) entry which is preliminary data.</text>
</comment>
<keyword evidence="1" id="KW-1133">Transmembrane helix</keyword>
<feature type="transmembrane region" description="Helical" evidence="1">
    <location>
        <begin position="105"/>
        <end position="127"/>
    </location>
</feature>
<dbReference type="AlphaFoldDB" id="A0A2A2A6Z5"/>
<dbReference type="EMBL" id="NSJF01000008">
    <property type="protein sequence ID" value="PAT33542.1"/>
    <property type="molecule type" value="Genomic_DNA"/>
</dbReference>
<keyword evidence="1" id="KW-0472">Membrane</keyword>
<organism evidence="2 3">
    <name type="scientific">Vandammella animalimorsus</name>
    <dbReference type="NCBI Taxonomy" id="2029117"/>
    <lineage>
        <taxon>Bacteria</taxon>
        <taxon>Pseudomonadati</taxon>
        <taxon>Pseudomonadota</taxon>
        <taxon>Betaproteobacteria</taxon>
        <taxon>Burkholderiales</taxon>
        <taxon>Comamonadaceae</taxon>
        <taxon>Vandammella</taxon>
    </lineage>
</organism>
<evidence type="ECO:0000313" key="2">
    <source>
        <dbReference type="EMBL" id="PAT33542.1"/>
    </source>
</evidence>
<sequence>MHSFLQIVTGFPTVVFSVLLAVVVLYWLVVALGLLETEVLDSLFFDADGLDGADAGALAGLLSRLGLGGVPLTVILSLIVLFGWLASYFAVLIALPLLGHPAVHFALGAAVFAAASLAAIALTSLALKPVRALLRKIPQEEPKTLLGRVGVVRSASVNAQSGYAAVDDGGAGLVLQIRTHGDELPRGSRVVLIEPLPEQRAWRVVSEEEFNTGASQ</sequence>
<accession>A0A2A2A6Z5</accession>
<keyword evidence="1" id="KW-0812">Transmembrane</keyword>